<dbReference type="Proteomes" id="UP000198551">
    <property type="component" value="Unassembled WGS sequence"/>
</dbReference>
<dbReference type="Gene3D" id="3.40.47.10">
    <property type="match status" value="1"/>
</dbReference>
<evidence type="ECO:0000313" key="6">
    <source>
        <dbReference type="Proteomes" id="UP000198551"/>
    </source>
</evidence>
<gene>
    <name evidence="5" type="ORF">GA0070215_103198</name>
</gene>
<dbReference type="SUPFAM" id="SSF53901">
    <property type="entry name" value="Thiolase-like"/>
    <property type="match status" value="2"/>
</dbReference>
<name>A0A1C4VJ69_9ACTN</name>
<dbReference type="PROSITE" id="PS00606">
    <property type="entry name" value="KS3_1"/>
    <property type="match status" value="1"/>
</dbReference>
<dbReference type="InterPro" id="IPR020841">
    <property type="entry name" value="PKS_Beta-ketoAc_synthase_dom"/>
</dbReference>
<dbReference type="EMBL" id="FMCV01000003">
    <property type="protein sequence ID" value="SCE83845.1"/>
    <property type="molecule type" value="Genomic_DNA"/>
</dbReference>
<reference evidence="6" key="1">
    <citation type="submission" date="2016-06" db="EMBL/GenBank/DDBJ databases">
        <authorList>
            <person name="Varghese N."/>
        </authorList>
    </citation>
    <scope>NUCLEOTIDE SEQUENCE [LARGE SCALE GENOMIC DNA]</scope>
    <source>
        <strain evidence="6">DSM 45555</strain>
    </source>
</reference>
<dbReference type="GO" id="GO:0004315">
    <property type="term" value="F:3-oxoacyl-[acyl-carrier-protein] synthase activity"/>
    <property type="evidence" value="ECO:0007669"/>
    <property type="project" value="InterPro"/>
</dbReference>
<dbReference type="NCBIfam" id="NF005589">
    <property type="entry name" value="PRK07314.1"/>
    <property type="match status" value="1"/>
</dbReference>
<protein>
    <submittedName>
        <fullName evidence="5">3-oxoacyl-[acyl-carrier-protein] synthase II</fullName>
    </submittedName>
</protein>
<evidence type="ECO:0000313" key="5">
    <source>
        <dbReference type="EMBL" id="SCE83845.1"/>
    </source>
</evidence>
<organism evidence="5 6">
    <name type="scientific">Micromonospora marina</name>
    <dbReference type="NCBI Taxonomy" id="307120"/>
    <lineage>
        <taxon>Bacteria</taxon>
        <taxon>Bacillati</taxon>
        <taxon>Actinomycetota</taxon>
        <taxon>Actinomycetes</taxon>
        <taxon>Micromonosporales</taxon>
        <taxon>Micromonosporaceae</taxon>
        <taxon>Micromonospora</taxon>
    </lineage>
</organism>
<evidence type="ECO:0000256" key="3">
    <source>
        <dbReference type="RuleBase" id="RU003694"/>
    </source>
</evidence>
<dbReference type="InterPro" id="IPR014031">
    <property type="entry name" value="Ketoacyl_synth_C"/>
</dbReference>
<accession>A0A1C4VJ69</accession>
<dbReference type="GO" id="GO:0006633">
    <property type="term" value="P:fatty acid biosynthetic process"/>
    <property type="evidence" value="ECO:0007669"/>
    <property type="project" value="InterPro"/>
</dbReference>
<feature type="domain" description="Ketosynthase family 3 (KS3)" evidence="4">
    <location>
        <begin position="4"/>
        <end position="410"/>
    </location>
</feature>
<evidence type="ECO:0000259" key="4">
    <source>
        <dbReference type="PROSITE" id="PS52004"/>
    </source>
</evidence>
<proteinExistence type="inferred from homology"/>
<evidence type="ECO:0000256" key="1">
    <source>
        <dbReference type="ARBA" id="ARBA00008467"/>
    </source>
</evidence>
<dbReference type="InterPro" id="IPR000794">
    <property type="entry name" value="Beta-ketoacyl_synthase"/>
</dbReference>
<dbReference type="PROSITE" id="PS52004">
    <property type="entry name" value="KS3_2"/>
    <property type="match status" value="1"/>
</dbReference>
<comment type="similarity">
    <text evidence="1 3">Belongs to the thiolase-like superfamily. Beta-ketoacyl-ACP synthases family.</text>
</comment>
<dbReference type="AlphaFoldDB" id="A0A1C4VJ69"/>
<dbReference type="Pfam" id="PF00109">
    <property type="entry name" value="ketoacyl-synt"/>
    <property type="match status" value="1"/>
</dbReference>
<dbReference type="InterPro" id="IPR016039">
    <property type="entry name" value="Thiolase-like"/>
</dbReference>
<dbReference type="GO" id="GO:0005829">
    <property type="term" value="C:cytosol"/>
    <property type="evidence" value="ECO:0007669"/>
    <property type="project" value="TreeGrafter"/>
</dbReference>
<dbReference type="RefSeq" id="WP_091042550.1">
    <property type="nucleotide sequence ID" value="NZ_FMCV01000003.1"/>
</dbReference>
<sequence length="412" mass="42031">MSVRERVTVTGIGLVSPVGSTAAEVFDAVCDGRSGLSRPPAGHPLHGVLDVAAFAPAIDPASVLPGPESRVVDRSIVMVLRAAEDALADAGLRVGHDVDPYRVAAIVSGVGGLSTLEEQVLGRAGRGRFGVSPYMLPGTLPNMGAARIAIKFGIHGYTSSIGTACAAGAQSIGEALRILRAGEADVVLAGCAEAPLFPTFAYAFGNARALARGWADPAAASRPFDKRRNGLVLGEGAGVFVLERAAHAAARGAHRHADVLGWGATTDAHHPTTPRPDGAGAARCMRMAVRDAGLVPGDIGYVNAHGTSTRAGDTAELAAFTEVYGTGPPPLSSTKGVTGHLLGVSGVIEAAIAVEALRRGLLPPTHNLDDPERAGEVDHIRDKARAVAVDAVLSNSFGFGGHNVSLVLARPA</sequence>
<dbReference type="InterPro" id="IPR018201">
    <property type="entry name" value="Ketoacyl_synth_AS"/>
</dbReference>
<dbReference type="PANTHER" id="PTHR11712">
    <property type="entry name" value="POLYKETIDE SYNTHASE-RELATED"/>
    <property type="match status" value="1"/>
</dbReference>
<keyword evidence="6" id="KW-1185">Reference proteome</keyword>
<keyword evidence="2 3" id="KW-0808">Transferase</keyword>
<evidence type="ECO:0000256" key="2">
    <source>
        <dbReference type="ARBA" id="ARBA00022679"/>
    </source>
</evidence>
<dbReference type="Pfam" id="PF02801">
    <property type="entry name" value="Ketoacyl-synt_C"/>
    <property type="match status" value="1"/>
</dbReference>
<dbReference type="PANTHER" id="PTHR11712:SF336">
    <property type="entry name" value="3-OXOACYL-[ACYL-CARRIER-PROTEIN] SYNTHASE, MITOCHONDRIAL"/>
    <property type="match status" value="1"/>
</dbReference>
<dbReference type="SMART" id="SM00825">
    <property type="entry name" value="PKS_KS"/>
    <property type="match status" value="1"/>
</dbReference>
<dbReference type="InterPro" id="IPR014030">
    <property type="entry name" value="Ketoacyl_synth_N"/>
</dbReference>
<dbReference type="CDD" id="cd00834">
    <property type="entry name" value="KAS_I_II"/>
    <property type="match status" value="1"/>
</dbReference>